<evidence type="ECO:0000313" key="1">
    <source>
        <dbReference type="EMBL" id="NKY18884.1"/>
    </source>
</evidence>
<dbReference type="RefSeq" id="WP_168545909.1">
    <property type="nucleotide sequence ID" value="NZ_BAAAKS010000064.1"/>
</dbReference>
<protein>
    <submittedName>
        <fullName evidence="1">ERF family protein</fullName>
    </submittedName>
</protein>
<reference evidence="1 2" key="1">
    <citation type="submission" date="2020-04" db="EMBL/GenBank/DDBJ databases">
        <title>MicrobeNet Type strains.</title>
        <authorList>
            <person name="Nicholson A.C."/>
        </authorList>
    </citation>
    <scope>NUCLEOTIDE SEQUENCE [LARGE SCALE GENOMIC DNA]</scope>
    <source>
        <strain evidence="1 2">DSM 44113</strain>
    </source>
</reference>
<dbReference type="Pfam" id="PF04404">
    <property type="entry name" value="ERF"/>
    <property type="match status" value="1"/>
</dbReference>
<dbReference type="EMBL" id="JAAXOQ010000012">
    <property type="protein sequence ID" value="NKY18884.1"/>
    <property type="molecule type" value="Genomic_DNA"/>
</dbReference>
<sequence length="217" mass="22864">MTTESSLENSELYAALVSFQSEVPSVEKKRTAQVTTKSGSTYEYSYADLADIWAAIREPLKKNDLAVLQPLSGGNSGEVILTTIVAHKSGQKLISELPISIAGKNAQEQGSLFTYMKRYTLGAVLGIATEEDDDGVAGNQVQRAAKSGSSRGATLPPKASAKRVASQGQLKLIGKLAGEAGYDDAWVANALMKVNTSADASTLIDKLRQSTAGVDHG</sequence>
<organism evidence="1 2">
    <name type="scientific">Tsukamurella spumae</name>
    <dbReference type="NCBI Taxonomy" id="44753"/>
    <lineage>
        <taxon>Bacteria</taxon>
        <taxon>Bacillati</taxon>
        <taxon>Actinomycetota</taxon>
        <taxon>Actinomycetes</taxon>
        <taxon>Mycobacteriales</taxon>
        <taxon>Tsukamurellaceae</taxon>
        <taxon>Tsukamurella</taxon>
    </lineage>
</organism>
<evidence type="ECO:0000313" key="2">
    <source>
        <dbReference type="Proteomes" id="UP000582646"/>
    </source>
</evidence>
<proteinExistence type="predicted"/>
<gene>
    <name evidence="1" type="ORF">HF999_10940</name>
</gene>
<accession>A0A846X0V3</accession>
<dbReference type="InterPro" id="IPR007499">
    <property type="entry name" value="ERF_bacteria_virus"/>
</dbReference>
<dbReference type="Proteomes" id="UP000582646">
    <property type="component" value="Unassembled WGS sequence"/>
</dbReference>
<keyword evidence="2" id="KW-1185">Reference proteome</keyword>
<dbReference type="AlphaFoldDB" id="A0A846X0V3"/>
<name>A0A846X0V3_9ACTN</name>
<comment type="caution">
    <text evidence="1">The sequence shown here is derived from an EMBL/GenBank/DDBJ whole genome shotgun (WGS) entry which is preliminary data.</text>
</comment>